<dbReference type="AlphaFoldDB" id="A0A9P1IVW1"/>
<keyword evidence="6" id="KW-0175">Coiled coil</keyword>
<feature type="compositionally biased region" description="Polar residues" evidence="7">
    <location>
        <begin position="953"/>
        <end position="965"/>
    </location>
</feature>
<organism evidence="9 10">
    <name type="scientific">Caenorhabditis angaria</name>
    <dbReference type="NCBI Taxonomy" id="860376"/>
    <lineage>
        <taxon>Eukaryota</taxon>
        <taxon>Metazoa</taxon>
        <taxon>Ecdysozoa</taxon>
        <taxon>Nematoda</taxon>
        <taxon>Chromadorea</taxon>
        <taxon>Rhabditida</taxon>
        <taxon>Rhabditina</taxon>
        <taxon>Rhabditomorpha</taxon>
        <taxon>Rhabditoidea</taxon>
        <taxon>Rhabditidae</taxon>
        <taxon>Peloderinae</taxon>
        <taxon>Caenorhabditis</taxon>
    </lineage>
</organism>
<dbReference type="GO" id="GO:0003682">
    <property type="term" value="F:chromatin binding"/>
    <property type="evidence" value="ECO:0007669"/>
    <property type="project" value="TreeGrafter"/>
</dbReference>
<keyword evidence="3" id="KW-0677">Repeat</keyword>
<keyword evidence="2" id="KW-0853">WD repeat</keyword>
<dbReference type="Proteomes" id="UP001152747">
    <property type="component" value="Unassembled WGS sequence"/>
</dbReference>
<feature type="region of interest" description="Disordered" evidence="7">
    <location>
        <begin position="942"/>
        <end position="1003"/>
    </location>
</feature>
<name>A0A9P1IVW1_9PELO</name>
<dbReference type="GO" id="GO:0000278">
    <property type="term" value="P:mitotic cell cycle"/>
    <property type="evidence" value="ECO:0007669"/>
    <property type="project" value="TreeGrafter"/>
</dbReference>
<evidence type="ECO:0000256" key="5">
    <source>
        <dbReference type="PROSITE-ProRule" id="PRU00267"/>
    </source>
</evidence>
<dbReference type="InterPro" id="IPR036910">
    <property type="entry name" value="HMG_box_dom_sf"/>
</dbReference>
<feature type="DNA-binding region" description="HMG box" evidence="5">
    <location>
        <begin position="1022"/>
        <end position="1080"/>
    </location>
</feature>
<dbReference type="GO" id="GO:0006281">
    <property type="term" value="P:DNA repair"/>
    <property type="evidence" value="ECO:0007669"/>
    <property type="project" value="TreeGrafter"/>
</dbReference>
<evidence type="ECO:0000256" key="3">
    <source>
        <dbReference type="ARBA" id="ARBA00022737"/>
    </source>
</evidence>
<gene>
    <name evidence="9" type="ORF">CAMP_LOCUS15852</name>
</gene>
<feature type="coiled-coil region" evidence="6">
    <location>
        <begin position="520"/>
        <end position="547"/>
    </location>
</feature>
<dbReference type="GO" id="GO:0003677">
    <property type="term" value="F:DNA binding"/>
    <property type="evidence" value="ECO:0007669"/>
    <property type="project" value="UniProtKB-UniRule"/>
</dbReference>
<keyword evidence="4 5" id="KW-0539">Nucleus</keyword>
<dbReference type="GO" id="GO:0043596">
    <property type="term" value="C:nuclear replication fork"/>
    <property type="evidence" value="ECO:0007669"/>
    <property type="project" value="TreeGrafter"/>
</dbReference>
<feature type="region of interest" description="Disordered" evidence="7">
    <location>
        <begin position="895"/>
        <end position="927"/>
    </location>
</feature>
<dbReference type="PANTHER" id="PTHR19932:SF10">
    <property type="entry name" value="WD REPEAT AND HMG-BOX DNA-BINDING PROTEIN 1"/>
    <property type="match status" value="1"/>
</dbReference>
<proteinExistence type="predicted"/>
<dbReference type="EMBL" id="CANHGI010000005">
    <property type="protein sequence ID" value="CAI5453215.1"/>
    <property type="molecule type" value="Genomic_DNA"/>
</dbReference>
<evidence type="ECO:0000256" key="2">
    <source>
        <dbReference type="ARBA" id="ARBA00022574"/>
    </source>
</evidence>
<evidence type="ECO:0000256" key="1">
    <source>
        <dbReference type="ARBA" id="ARBA00004123"/>
    </source>
</evidence>
<sequence>MSSGFSNIKSLQNVGIQKICIDSSGKDRENVYVCDSEGAVVKFSKNSLNGSDFPQTFELGDSTSASIAWNNDNLCVGYSIIDYITGSDKKAVGNVKNDEFDSEKIRNLLEFQLPITTIDINDKYLAAGSSDFSVKCKSLQGGDGDLKSIELDGEPVCVKIDPKNEYLAVASVDGLITIISLETFEVETTIKDVFHRFESIDVSNPLVSITWSKSGQKLFVPSKNCVKVIYRSTWQFAASKSFANVDSTEIFSTSAVSQCGKYLAASTMSNMIGVWDLDLNELLKTEQFSRNAPGKTVITSIEFAPFGKAGDLLIADSNKGICIFHPFEDKLEEKEENNEVSKVSDDEDDELVLSRHKKPIFLDEESMDVDDNNSRLSSTSMDIAAIKKNYGFDKPADIGALEEFGFSVGPADPSYERKEEEFTKPQVSAPVDYIPAPRKIMVPDRFVCNSSPMEVSQRYLKYNQHGIVKGYINEQAKTNTIDIEFHNKRIHGDINLDNFETNYELADISLKVIALASFESRRKEKELDKMGNEVNELDGENDRSEKKGTSELLVIPISSFDSQRWTITLPRKDGAIDVLVSETNVVVLTAKRNVRIFTISGVQRQIFTHPGPILTAACFDNRIAIASVSGSEFYEADNKKIAQWKFEVSEYRLDGRDWYKSSDILKDARLPISMGESLEWLSYSTHGKLLAMDSLYNLYMHQSSGLWTPIFDGSSILRSQSDGIFPIGIADNDAKKIPELRYIYCRGTKYPLVSGINAPTIVPIKIPFCQPESERSKLEHELYWNELAMAESIQEDDLRSVEVLDKLHSAALVKLFALAVKCNSDGRAADLAQLVGSSERIQMLVKYASKNKKLVLSDKVAEIGRQLFDEPSSSSRRKYEEEELRPTRKIVLGATKKLAEKVTPPPEDEEEEEDERNDSQADESLIFSQPIIPVERVGQNPFKRNSAASSNNKSVFDQLEQQTLKRPNCEEPVTAKKGGGPPAKKQAKLAFGGESKKKNEEQKENLKKAVVVQQEEVIPEFVKKSVTPYDLWLSESRQNLQSEYSGEDSEFSKFCIQQFRALSKAEKDEWKQKAQQQQQV</sequence>
<evidence type="ECO:0000256" key="4">
    <source>
        <dbReference type="ARBA" id="ARBA00023242"/>
    </source>
</evidence>
<dbReference type="Gene3D" id="2.130.10.10">
    <property type="entry name" value="YVTN repeat-like/Quinoprotein amine dehydrogenase"/>
    <property type="match status" value="1"/>
</dbReference>
<dbReference type="PROSITE" id="PS50118">
    <property type="entry name" value="HMG_BOX_2"/>
    <property type="match status" value="1"/>
</dbReference>
<feature type="compositionally biased region" description="Basic and acidic residues" evidence="7">
    <location>
        <begin position="994"/>
        <end position="1003"/>
    </location>
</feature>
<dbReference type="InterPro" id="IPR057646">
    <property type="entry name" value="WD40_WDHD1_1st"/>
</dbReference>
<dbReference type="Pfam" id="PF24817">
    <property type="entry name" value="WD40_WDHD1_1st"/>
    <property type="match status" value="1"/>
</dbReference>
<dbReference type="Pfam" id="PF20946">
    <property type="entry name" value="Ctf4_C"/>
    <property type="match status" value="1"/>
</dbReference>
<feature type="domain" description="HMG box" evidence="8">
    <location>
        <begin position="1022"/>
        <end position="1080"/>
    </location>
</feature>
<dbReference type="InterPro" id="IPR048591">
    <property type="entry name" value="WDHD1/CFT4_hel"/>
</dbReference>
<evidence type="ECO:0000256" key="7">
    <source>
        <dbReference type="SAM" id="MobiDB-lite"/>
    </source>
</evidence>
<keyword evidence="5" id="KW-0238">DNA-binding</keyword>
<keyword evidence="10" id="KW-1185">Reference proteome</keyword>
<accession>A0A9P1IVW1</accession>
<evidence type="ECO:0000313" key="10">
    <source>
        <dbReference type="Proteomes" id="UP001152747"/>
    </source>
</evidence>
<dbReference type="PANTHER" id="PTHR19932">
    <property type="entry name" value="WD REPEAT AND HMG-BOX DNA BINDING PROTEIN"/>
    <property type="match status" value="1"/>
</dbReference>
<reference evidence="9" key="1">
    <citation type="submission" date="2022-11" db="EMBL/GenBank/DDBJ databases">
        <authorList>
            <person name="Kikuchi T."/>
        </authorList>
    </citation>
    <scope>NUCLEOTIDE SEQUENCE</scope>
    <source>
        <strain evidence="9">PS1010</strain>
    </source>
</reference>
<dbReference type="OrthoDB" id="427368at2759"/>
<dbReference type="InterPro" id="IPR009071">
    <property type="entry name" value="HMG_box_dom"/>
</dbReference>
<evidence type="ECO:0000313" key="9">
    <source>
        <dbReference type="EMBL" id="CAI5453215.1"/>
    </source>
</evidence>
<dbReference type="InterPro" id="IPR015943">
    <property type="entry name" value="WD40/YVTN_repeat-like_dom_sf"/>
</dbReference>
<comment type="subcellular location">
    <subcellularLocation>
        <location evidence="1">Nucleus</location>
    </subcellularLocation>
</comment>
<feature type="compositionally biased region" description="Acidic residues" evidence="7">
    <location>
        <begin position="906"/>
        <end position="916"/>
    </location>
</feature>
<dbReference type="GO" id="GO:0006261">
    <property type="term" value="P:DNA-templated DNA replication"/>
    <property type="evidence" value="ECO:0007669"/>
    <property type="project" value="TreeGrafter"/>
</dbReference>
<comment type="caution">
    <text evidence="9">The sequence shown here is derived from an EMBL/GenBank/DDBJ whole genome shotgun (WGS) entry which is preliminary data.</text>
</comment>
<dbReference type="Gene3D" id="1.10.30.10">
    <property type="entry name" value="High mobility group box domain"/>
    <property type="match status" value="1"/>
</dbReference>
<protein>
    <recommendedName>
        <fullName evidence="8">HMG box domain-containing protein</fullName>
    </recommendedName>
</protein>
<dbReference type="SUPFAM" id="SSF47095">
    <property type="entry name" value="HMG-box"/>
    <property type="match status" value="1"/>
</dbReference>
<dbReference type="InterPro" id="IPR022100">
    <property type="entry name" value="WDHD1/CFT4_beta-prop_2nd"/>
</dbReference>
<evidence type="ECO:0000259" key="8">
    <source>
        <dbReference type="PROSITE" id="PS50118"/>
    </source>
</evidence>
<evidence type="ECO:0000256" key="6">
    <source>
        <dbReference type="SAM" id="Coils"/>
    </source>
</evidence>
<dbReference type="InterPro" id="IPR036322">
    <property type="entry name" value="WD40_repeat_dom_sf"/>
</dbReference>
<dbReference type="SUPFAM" id="SSF50978">
    <property type="entry name" value="WD40 repeat-like"/>
    <property type="match status" value="1"/>
</dbReference>
<dbReference type="Pfam" id="PF12341">
    <property type="entry name" value="Mcl1_mid"/>
    <property type="match status" value="1"/>
</dbReference>